<protein>
    <submittedName>
        <fullName evidence="9">Rod shape-determining protein MreD</fullName>
    </submittedName>
</protein>
<dbReference type="InterPro" id="IPR017225">
    <property type="entry name" value="Cell_shape_determin_MreD_prd"/>
</dbReference>
<dbReference type="EMBL" id="JARVLH010000002">
    <property type="protein sequence ID" value="MEX5284592.1"/>
    <property type="molecule type" value="Genomic_DNA"/>
</dbReference>
<dbReference type="PIRSF" id="PIRSF037497">
    <property type="entry name" value="MreD_Clostridium/Treponema_prd"/>
    <property type="match status" value="1"/>
</dbReference>
<evidence type="ECO:0000313" key="9">
    <source>
        <dbReference type="EMBL" id="MEX5284592.1"/>
    </source>
</evidence>
<name>A0ABV3X4N6_9FIRM</name>
<evidence type="ECO:0000256" key="3">
    <source>
        <dbReference type="ARBA" id="ARBA00022475"/>
    </source>
</evidence>
<keyword evidence="5" id="KW-0133">Cell shape</keyword>
<evidence type="ECO:0000256" key="4">
    <source>
        <dbReference type="ARBA" id="ARBA00022692"/>
    </source>
</evidence>
<feature type="transmembrane region" description="Helical" evidence="8">
    <location>
        <begin position="130"/>
        <end position="152"/>
    </location>
</feature>
<comment type="subcellular location">
    <subcellularLocation>
        <location evidence="1">Cell membrane</location>
        <topology evidence="1">Multi-pass membrane protein</topology>
    </subcellularLocation>
</comment>
<comment type="caution">
    <text evidence="9">The sequence shown here is derived from an EMBL/GenBank/DDBJ whole genome shotgun (WGS) entry which is preliminary data.</text>
</comment>
<keyword evidence="3" id="KW-1003">Cell membrane</keyword>
<dbReference type="Pfam" id="PF04093">
    <property type="entry name" value="MreD"/>
    <property type="match status" value="1"/>
</dbReference>
<proteinExistence type="inferred from homology"/>
<evidence type="ECO:0000256" key="2">
    <source>
        <dbReference type="ARBA" id="ARBA00007776"/>
    </source>
</evidence>
<accession>A0ABV3X4N6</accession>
<reference evidence="9 10" key="1">
    <citation type="submission" date="2023-04" db="EMBL/GenBank/DDBJ databases">
        <title>Genome Sequence of Selenomonas sputigena ATCC 33150.</title>
        <authorList>
            <person name="Miller D.P."/>
            <person name="Anvari S."/>
            <person name="Polson S.W."/>
            <person name="Macdonald M."/>
            <person name="Mcdowell J.V."/>
        </authorList>
    </citation>
    <scope>NUCLEOTIDE SEQUENCE [LARGE SCALE GENOMIC DNA]</scope>
    <source>
        <strain evidence="9 10">ATCC 33150</strain>
    </source>
</reference>
<feature type="transmembrane region" description="Helical" evidence="8">
    <location>
        <begin position="53"/>
        <end position="86"/>
    </location>
</feature>
<evidence type="ECO:0000256" key="1">
    <source>
        <dbReference type="ARBA" id="ARBA00004651"/>
    </source>
</evidence>
<keyword evidence="4 8" id="KW-0812">Transmembrane</keyword>
<feature type="transmembrane region" description="Helical" evidence="8">
    <location>
        <begin position="98"/>
        <end position="124"/>
    </location>
</feature>
<dbReference type="Gene3D" id="1.10.1760.20">
    <property type="match status" value="1"/>
</dbReference>
<evidence type="ECO:0000256" key="8">
    <source>
        <dbReference type="SAM" id="Phobius"/>
    </source>
</evidence>
<evidence type="ECO:0000256" key="6">
    <source>
        <dbReference type="ARBA" id="ARBA00022989"/>
    </source>
</evidence>
<keyword evidence="10" id="KW-1185">Reference proteome</keyword>
<comment type="similarity">
    <text evidence="2">Belongs to the MreD family.</text>
</comment>
<evidence type="ECO:0000256" key="5">
    <source>
        <dbReference type="ARBA" id="ARBA00022960"/>
    </source>
</evidence>
<dbReference type="Proteomes" id="UP001559623">
    <property type="component" value="Unassembled WGS sequence"/>
</dbReference>
<feature type="transmembrane region" description="Helical" evidence="8">
    <location>
        <begin position="7"/>
        <end position="33"/>
    </location>
</feature>
<sequence>MISYRRIFLWLLFVSLLFVLQTSFLPLFSWYGISANLMLLLTLSWSLLYGPRLGAFMGFMTGLLQGLATGTFLGMDMFAFMIIGYICGAFSRNVFKDQVFLPVMAAVTATFAHYFLVLVLMLLLGYRFNLLSHVLHVLLPMLCFNIVFAYPVHRVACKMQQWTRDRK</sequence>
<dbReference type="RefSeq" id="WP_368846330.1">
    <property type="nucleotide sequence ID" value="NZ_CP194411.1"/>
</dbReference>
<organism evidence="9 10">
    <name type="scientific">Selenomonas sputigena</name>
    <dbReference type="NCBI Taxonomy" id="69823"/>
    <lineage>
        <taxon>Bacteria</taxon>
        <taxon>Bacillati</taxon>
        <taxon>Bacillota</taxon>
        <taxon>Negativicutes</taxon>
        <taxon>Selenomonadales</taxon>
        <taxon>Selenomonadaceae</taxon>
        <taxon>Selenomonas</taxon>
    </lineage>
</organism>
<evidence type="ECO:0000313" key="10">
    <source>
        <dbReference type="Proteomes" id="UP001559623"/>
    </source>
</evidence>
<gene>
    <name evidence="9" type="primary">mreD</name>
    <name evidence="9" type="ORF">QCO44_02905</name>
</gene>
<evidence type="ECO:0000256" key="7">
    <source>
        <dbReference type="ARBA" id="ARBA00023136"/>
    </source>
</evidence>
<dbReference type="NCBIfam" id="TIGR03426">
    <property type="entry name" value="shape_MreD"/>
    <property type="match status" value="1"/>
</dbReference>
<keyword evidence="6 8" id="KW-1133">Transmembrane helix</keyword>
<dbReference type="InterPro" id="IPR007227">
    <property type="entry name" value="Cell_shape_determining_MreD"/>
</dbReference>
<keyword evidence="7 8" id="KW-0472">Membrane</keyword>